<evidence type="ECO:0000256" key="2">
    <source>
        <dbReference type="ARBA" id="ARBA00022692"/>
    </source>
</evidence>
<evidence type="ECO:0000313" key="9">
    <source>
        <dbReference type="Proteomes" id="UP000555564"/>
    </source>
</evidence>
<comment type="caution">
    <text evidence="8">The sequence shown here is derived from an EMBL/GenBank/DDBJ whole genome shotgun (WGS) entry which is preliminary data.</text>
</comment>
<feature type="transmembrane region" description="Helical" evidence="6">
    <location>
        <begin position="43"/>
        <end position="68"/>
    </location>
</feature>
<keyword evidence="8" id="KW-0436">Ligase</keyword>
<dbReference type="Proteomes" id="UP000555564">
    <property type="component" value="Unassembled WGS sequence"/>
</dbReference>
<keyword evidence="2 6" id="KW-0812">Transmembrane</keyword>
<dbReference type="Pfam" id="PF04932">
    <property type="entry name" value="Wzy_C"/>
    <property type="match status" value="1"/>
</dbReference>
<keyword evidence="3 6" id="KW-1133">Transmembrane helix</keyword>
<dbReference type="InterPro" id="IPR007016">
    <property type="entry name" value="O-antigen_ligase-rel_domated"/>
</dbReference>
<comment type="subcellular location">
    <subcellularLocation>
        <location evidence="1">Membrane</location>
        <topology evidence="1">Multi-pass membrane protein</topology>
    </subcellularLocation>
</comment>
<dbReference type="EMBL" id="JACHIU010000001">
    <property type="protein sequence ID" value="MBB6472959.1"/>
    <property type="molecule type" value="Genomic_DNA"/>
</dbReference>
<feature type="transmembrane region" description="Helical" evidence="6">
    <location>
        <begin position="271"/>
        <end position="292"/>
    </location>
</feature>
<organism evidence="8 9">
    <name type="scientific">Sphaerisporangium rubeum</name>
    <dbReference type="NCBI Taxonomy" id="321317"/>
    <lineage>
        <taxon>Bacteria</taxon>
        <taxon>Bacillati</taxon>
        <taxon>Actinomycetota</taxon>
        <taxon>Actinomycetes</taxon>
        <taxon>Streptosporangiales</taxon>
        <taxon>Streptosporangiaceae</taxon>
        <taxon>Sphaerisporangium</taxon>
    </lineage>
</organism>
<sequence>MGPRSVSRLGTADILQASLCVALTGAALIVFAGHERLLVALPYIAYAVLAFASPRAASVALIPIGLLVPMVLELGFGGDLVYVELTAAAVTGCVIVLAVAVGARALLGGLRPTVEHLPIAALAVIVLAGYFAPPVAVAAQFSLRYAGGRHFPGLVVCLLMLAVVVMVRPRPVVVVHAFVWSAVAVALFALACGYQSGERLRTLTYLSTCLGVVDGPAVVACLALARTRRAVRWLVPAAVCLACVVASESRSGVLAVVVGAVFVLVTGRPPVVRLAVLAAPALVAVASVSWGVGFGELLTPWRNEASIISSDVQRWEVLDFSLRLIVEHPLRGVGYGNLVQLIDYAPRSGERSGAHNDYLRVAAENGIPALVLLLVILLRGVRPRRAGDAGVVRAVVVSSMAWIGTDLMLPHPAWSSYLWVCLACLLAMRTHRGESPAAVECREPRGSPAGRPVNRSSLSVPAAAVE</sequence>
<evidence type="ECO:0000313" key="8">
    <source>
        <dbReference type="EMBL" id="MBB6472959.1"/>
    </source>
</evidence>
<dbReference type="PANTHER" id="PTHR37422">
    <property type="entry name" value="TEICHURONIC ACID BIOSYNTHESIS PROTEIN TUAE"/>
    <property type="match status" value="1"/>
</dbReference>
<evidence type="ECO:0000256" key="4">
    <source>
        <dbReference type="ARBA" id="ARBA00023136"/>
    </source>
</evidence>
<accession>A0A7X0IEA6</accession>
<evidence type="ECO:0000256" key="5">
    <source>
        <dbReference type="SAM" id="MobiDB-lite"/>
    </source>
</evidence>
<evidence type="ECO:0000256" key="1">
    <source>
        <dbReference type="ARBA" id="ARBA00004141"/>
    </source>
</evidence>
<evidence type="ECO:0000256" key="6">
    <source>
        <dbReference type="SAM" id="Phobius"/>
    </source>
</evidence>
<dbReference type="AlphaFoldDB" id="A0A7X0IEA6"/>
<evidence type="ECO:0000256" key="3">
    <source>
        <dbReference type="ARBA" id="ARBA00022989"/>
    </source>
</evidence>
<keyword evidence="9" id="KW-1185">Reference proteome</keyword>
<dbReference type="PANTHER" id="PTHR37422:SF13">
    <property type="entry name" value="LIPOPOLYSACCHARIDE BIOSYNTHESIS PROTEIN PA4999-RELATED"/>
    <property type="match status" value="1"/>
</dbReference>
<feature type="transmembrane region" description="Helical" evidence="6">
    <location>
        <begin position="173"/>
        <end position="191"/>
    </location>
</feature>
<feature type="transmembrane region" description="Helical" evidence="6">
    <location>
        <begin position="231"/>
        <end position="264"/>
    </location>
</feature>
<dbReference type="InterPro" id="IPR051533">
    <property type="entry name" value="WaaL-like"/>
</dbReference>
<name>A0A7X0IEA6_9ACTN</name>
<proteinExistence type="predicted"/>
<dbReference type="RefSeq" id="WP_184980406.1">
    <property type="nucleotide sequence ID" value="NZ_BAAALO010000032.1"/>
</dbReference>
<keyword evidence="4 6" id="KW-0472">Membrane</keyword>
<feature type="transmembrane region" description="Helical" evidence="6">
    <location>
        <begin position="80"/>
        <end position="107"/>
    </location>
</feature>
<feature type="transmembrane region" description="Helical" evidence="6">
    <location>
        <begin position="151"/>
        <end position="167"/>
    </location>
</feature>
<dbReference type="GO" id="GO:0016874">
    <property type="term" value="F:ligase activity"/>
    <property type="evidence" value="ECO:0007669"/>
    <property type="project" value="UniProtKB-KW"/>
</dbReference>
<feature type="transmembrane region" description="Helical" evidence="6">
    <location>
        <begin position="203"/>
        <end position="225"/>
    </location>
</feature>
<reference evidence="8 9" key="1">
    <citation type="submission" date="2020-08" db="EMBL/GenBank/DDBJ databases">
        <title>Sequencing the genomes of 1000 actinobacteria strains.</title>
        <authorList>
            <person name="Klenk H.-P."/>
        </authorList>
    </citation>
    <scope>NUCLEOTIDE SEQUENCE [LARGE SCALE GENOMIC DNA]</scope>
    <source>
        <strain evidence="8 9">DSM 44936</strain>
    </source>
</reference>
<protein>
    <submittedName>
        <fullName evidence="8">O-antigen ligase</fullName>
    </submittedName>
</protein>
<gene>
    <name evidence="8" type="ORF">BJ992_002390</name>
</gene>
<feature type="transmembrane region" description="Helical" evidence="6">
    <location>
        <begin position="12"/>
        <end position="31"/>
    </location>
</feature>
<feature type="domain" description="O-antigen ligase-related" evidence="7">
    <location>
        <begin position="237"/>
        <end position="374"/>
    </location>
</feature>
<dbReference type="GO" id="GO:0016020">
    <property type="term" value="C:membrane"/>
    <property type="evidence" value="ECO:0007669"/>
    <property type="project" value="UniProtKB-SubCell"/>
</dbReference>
<feature type="transmembrane region" description="Helical" evidence="6">
    <location>
        <begin position="119"/>
        <end position="139"/>
    </location>
</feature>
<feature type="region of interest" description="Disordered" evidence="5">
    <location>
        <begin position="436"/>
        <end position="466"/>
    </location>
</feature>
<evidence type="ECO:0000259" key="7">
    <source>
        <dbReference type="Pfam" id="PF04932"/>
    </source>
</evidence>